<name>A0AAD4XCE3_9MAGN</name>
<feature type="non-terminal residue" evidence="1">
    <location>
        <position position="1"/>
    </location>
</feature>
<comment type="caution">
    <text evidence="1">The sequence shown here is derived from an EMBL/GenBank/DDBJ whole genome shotgun (WGS) entry which is preliminary data.</text>
</comment>
<evidence type="ECO:0000313" key="2">
    <source>
        <dbReference type="Proteomes" id="UP001202328"/>
    </source>
</evidence>
<sequence>MRLSCTSKYLHNSINQNPHFSRSHFINYSQKHPYLVLYVNCLTTENPSKLYKNLFHPWDVHYDLNDNHDVNVSSTISYRNKGNFLGYCNGLICFAKLFGKTAVVDVWNFTTIELLRIIPPVIFDKDDTSPIRGFECPFLSRGFGFDSLNNEYKLVFMLNTGSCRCLVYTFGSKSCTFIPYGGGGALFWKTSDPGMILMFDLHQDKFQYIRIPLESIEYHTRKELFECRGFLGVAILFRSSSTTTLEKVHLKIYKDNQVWVKETFDISPYSIPFSGYLRFISFSDQALLYWMDPNCFQFFNLHSKCLKVVRKLTSCIWEKRLPQFARAEDYWLDSQKSDQASVNSMMMKGIEDMLLLQEPKTCGGLFT</sequence>
<evidence type="ECO:0000313" key="1">
    <source>
        <dbReference type="EMBL" id="KAI3903360.1"/>
    </source>
</evidence>
<organism evidence="1 2">
    <name type="scientific">Papaver atlanticum</name>
    <dbReference type="NCBI Taxonomy" id="357466"/>
    <lineage>
        <taxon>Eukaryota</taxon>
        <taxon>Viridiplantae</taxon>
        <taxon>Streptophyta</taxon>
        <taxon>Embryophyta</taxon>
        <taxon>Tracheophyta</taxon>
        <taxon>Spermatophyta</taxon>
        <taxon>Magnoliopsida</taxon>
        <taxon>Ranunculales</taxon>
        <taxon>Papaveraceae</taxon>
        <taxon>Papaveroideae</taxon>
        <taxon>Papaver</taxon>
    </lineage>
</organism>
<reference evidence="1" key="1">
    <citation type="submission" date="2022-04" db="EMBL/GenBank/DDBJ databases">
        <title>A functionally conserved STORR gene fusion in Papaver species that diverged 16.8 million years ago.</title>
        <authorList>
            <person name="Catania T."/>
        </authorList>
    </citation>
    <scope>NUCLEOTIDE SEQUENCE</scope>
    <source>
        <strain evidence="1">S-188037</strain>
    </source>
</reference>
<dbReference type="AlphaFoldDB" id="A0AAD4XCE3"/>
<keyword evidence="2" id="KW-1185">Reference proteome</keyword>
<dbReference type="InterPro" id="IPR017451">
    <property type="entry name" value="F-box-assoc_interact_dom"/>
</dbReference>
<dbReference type="PANTHER" id="PTHR31672:SF13">
    <property type="entry name" value="F-BOX PROTEIN CPR30-LIKE"/>
    <property type="match status" value="1"/>
</dbReference>
<protein>
    <recommendedName>
        <fullName evidence="3">F-box associated domain-containing protein</fullName>
    </recommendedName>
</protein>
<dbReference type="PANTHER" id="PTHR31672">
    <property type="entry name" value="BNACNNG10540D PROTEIN"/>
    <property type="match status" value="1"/>
</dbReference>
<dbReference type="NCBIfam" id="TIGR01640">
    <property type="entry name" value="F_box_assoc_1"/>
    <property type="match status" value="1"/>
</dbReference>
<gene>
    <name evidence="1" type="ORF">MKW98_032014</name>
</gene>
<accession>A0AAD4XCE3</accession>
<dbReference type="InterPro" id="IPR050796">
    <property type="entry name" value="SCF_F-box_component"/>
</dbReference>
<dbReference type="EMBL" id="JAJJMB010011222">
    <property type="protein sequence ID" value="KAI3903360.1"/>
    <property type="molecule type" value="Genomic_DNA"/>
</dbReference>
<proteinExistence type="predicted"/>
<dbReference type="Proteomes" id="UP001202328">
    <property type="component" value="Unassembled WGS sequence"/>
</dbReference>
<evidence type="ECO:0008006" key="3">
    <source>
        <dbReference type="Google" id="ProtNLM"/>
    </source>
</evidence>